<sequence length="68" mass="8048">MTYEDTPDINYQMYATAIMRTNDKRSLEEAEGVSFKTWGYGLYNHTENEANIKDAYTRIFKQLNPIFK</sequence>
<accession>A0ABV8WY88</accession>
<gene>
    <name evidence="1" type="ORF">ACFOY7_09670</name>
</gene>
<keyword evidence="2" id="KW-1185">Reference proteome</keyword>
<comment type="caution">
    <text evidence="1">The sequence shown here is derived from an EMBL/GenBank/DDBJ whole genome shotgun (WGS) entry which is preliminary data.</text>
</comment>
<proteinExistence type="predicted"/>
<dbReference type="EMBL" id="JBHSDT010000004">
    <property type="protein sequence ID" value="MFC4403346.1"/>
    <property type="molecule type" value="Genomic_DNA"/>
</dbReference>
<reference evidence="2" key="1">
    <citation type="journal article" date="2019" name="Int. J. Syst. Evol. Microbiol.">
        <title>The Global Catalogue of Microorganisms (GCM) 10K type strain sequencing project: providing services to taxonomists for standard genome sequencing and annotation.</title>
        <authorList>
            <consortium name="The Broad Institute Genomics Platform"/>
            <consortium name="The Broad Institute Genome Sequencing Center for Infectious Disease"/>
            <person name="Wu L."/>
            <person name="Ma J."/>
        </authorList>
    </citation>
    <scope>NUCLEOTIDE SEQUENCE [LARGE SCALE GENOMIC DNA]</scope>
    <source>
        <strain evidence="2">CCUG 37865</strain>
    </source>
</reference>
<organism evidence="1 2">
    <name type="scientific">Gracilibacillus xinjiangensis</name>
    <dbReference type="NCBI Taxonomy" id="1193282"/>
    <lineage>
        <taxon>Bacteria</taxon>
        <taxon>Bacillati</taxon>
        <taxon>Bacillota</taxon>
        <taxon>Bacilli</taxon>
        <taxon>Bacillales</taxon>
        <taxon>Bacillaceae</taxon>
        <taxon>Gracilibacillus</taxon>
    </lineage>
</organism>
<evidence type="ECO:0000313" key="2">
    <source>
        <dbReference type="Proteomes" id="UP001595882"/>
    </source>
</evidence>
<name>A0ABV8WY88_9BACI</name>
<protein>
    <submittedName>
        <fullName evidence="1">Uncharacterized protein</fullName>
    </submittedName>
</protein>
<evidence type="ECO:0000313" key="1">
    <source>
        <dbReference type="EMBL" id="MFC4403346.1"/>
    </source>
</evidence>
<dbReference type="RefSeq" id="WP_390251794.1">
    <property type="nucleotide sequence ID" value="NZ_JBHSDT010000004.1"/>
</dbReference>
<dbReference type="Proteomes" id="UP001595882">
    <property type="component" value="Unassembled WGS sequence"/>
</dbReference>